<evidence type="ECO:0000313" key="3">
    <source>
        <dbReference type="Proteomes" id="UP000003789"/>
    </source>
</evidence>
<feature type="transmembrane region" description="Helical" evidence="1">
    <location>
        <begin position="150"/>
        <end position="179"/>
    </location>
</feature>
<dbReference type="AlphaFoldDB" id="Q1YYI5"/>
<keyword evidence="1" id="KW-0812">Transmembrane</keyword>
<proteinExistence type="predicted"/>
<sequence>MERIECLLKKYATGKVVLVLFILTTLVYLTMLLYTIPVVVSFAPDMVLFDLSPGGYSLDYAVSLLEALGSDGRAEYLKTQLPLDFIYPGLFAVTCSLLLTWLYQKVPTDVPKVQNLSIVPISVGLFDYSENILIISMIKSFPDVSEIVVMLSSIFTILKSGFTIVFIILFFGGVVRFLIAKHYEV</sequence>
<name>Q1YYI5_9GAMM</name>
<accession>Q1YYI5</accession>
<dbReference type="EMBL" id="AAPH01000036">
    <property type="protein sequence ID" value="EAS41337.1"/>
    <property type="molecule type" value="Genomic_DNA"/>
</dbReference>
<evidence type="ECO:0000256" key="1">
    <source>
        <dbReference type="SAM" id="Phobius"/>
    </source>
</evidence>
<dbReference type="RefSeq" id="WP_006229503.1">
    <property type="nucleotide sequence ID" value="NZ_CH724134.1"/>
</dbReference>
<evidence type="ECO:0000313" key="2">
    <source>
        <dbReference type="EMBL" id="EAS41337.1"/>
    </source>
</evidence>
<comment type="caution">
    <text evidence="2">The sequence shown here is derived from an EMBL/GenBank/DDBJ whole genome shotgun (WGS) entry which is preliminary data.</text>
</comment>
<dbReference type="HOGENOM" id="CLU_117540_0_0_6"/>
<organism evidence="2 3">
    <name type="scientific">Photobacterium profundum 3TCK</name>
    <dbReference type="NCBI Taxonomy" id="314280"/>
    <lineage>
        <taxon>Bacteria</taxon>
        <taxon>Pseudomonadati</taxon>
        <taxon>Pseudomonadota</taxon>
        <taxon>Gammaproteobacteria</taxon>
        <taxon>Vibrionales</taxon>
        <taxon>Vibrionaceae</taxon>
        <taxon>Photobacterium</taxon>
    </lineage>
</organism>
<keyword evidence="1" id="KW-0472">Membrane</keyword>
<feature type="transmembrane region" description="Helical" evidence="1">
    <location>
        <begin position="115"/>
        <end position="138"/>
    </location>
</feature>
<feature type="transmembrane region" description="Helical" evidence="1">
    <location>
        <begin position="85"/>
        <end position="103"/>
    </location>
</feature>
<protein>
    <submittedName>
        <fullName evidence="2">Uncharacterized protein</fullName>
    </submittedName>
</protein>
<dbReference type="Proteomes" id="UP000003789">
    <property type="component" value="Unassembled WGS sequence"/>
</dbReference>
<feature type="transmembrane region" description="Helical" evidence="1">
    <location>
        <begin position="12"/>
        <end position="36"/>
    </location>
</feature>
<reference evidence="2 3" key="1">
    <citation type="submission" date="2006-03" db="EMBL/GenBank/DDBJ databases">
        <authorList>
            <person name="Bartlett D.H."/>
            <person name="Valle G."/>
            <person name="Lauro F.M."/>
            <person name="Vezzi A."/>
            <person name="Simonato F."/>
            <person name="Eloe E."/>
            <person name="Vitulo N."/>
            <person name="Stratton T.K."/>
            <person name="D'angelo M."/>
            <person name="Ferriera S."/>
            <person name="Johnson J."/>
            <person name="Kravitz S."/>
            <person name="Beeson K."/>
            <person name="Sutton G."/>
            <person name="Rogers Y."/>
            <person name="Friedman R."/>
            <person name="Frazier M."/>
            <person name="Venter J.C."/>
        </authorList>
    </citation>
    <scope>NUCLEOTIDE SEQUENCE [LARGE SCALE GENOMIC DNA]</scope>
    <source>
        <strain evidence="2 3">3TCK</strain>
    </source>
</reference>
<keyword evidence="1" id="KW-1133">Transmembrane helix</keyword>
<dbReference type="OrthoDB" id="5198105at2"/>
<gene>
    <name evidence="2" type="ORF">P3TCK_07434</name>
</gene>